<feature type="compositionally biased region" description="Acidic residues" evidence="1">
    <location>
        <begin position="106"/>
        <end position="116"/>
    </location>
</feature>
<evidence type="ECO:0000256" key="1">
    <source>
        <dbReference type="SAM" id="MobiDB-lite"/>
    </source>
</evidence>
<dbReference type="EMBL" id="RHFK02000007">
    <property type="protein sequence ID" value="TWW73072.1"/>
    <property type="molecule type" value="Genomic_DNA"/>
</dbReference>
<feature type="compositionally biased region" description="Basic and acidic residues" evidence="1">
    <location>
        <begin position="117"/>
        <end position="133"/>
    </location>
</feature>
<keyword evidence="4" id="KW-1185">Reference proteome</keyword>
<dbReference type="InterPro" id="IPR012579">
    <property type="entry name" value="NOL7_C"/>
</dbReference>
<dbReference type="Pfam" id="PF08157">
    <property type="entry name" value="NUC129"/>
    <property type="match status" value="1"/>
</dbReference>
<evidence type="ECO:0000313" key="3">
    <source>
        <dbReference type="EMBL" id="TWW73072.1"/>
    </source>
</evidence>
<dbReference type="GO" id="GO:0003723">
    <property type="term" value="F:RNA binding"/>
    <property type="evidence" value="ECO:0007669"/>
    <property type="project" value="TreeGrafter"/>
</dbReference>
<feature type="compositionally biased region" description="Polar residues" evidence="1">
    <location>
        <begin position="8"/>
        <end position="25"/>
    </location>
</feature>
<organism evidence="3 4">
    <name type="scientific">Takifugu flavidus</name>
    <name type="common">sansaifugu</name>
    <dbReference type="NCBI Taxonomy" id="433684"/>
    <lineage>
        <taxon>Eukaryota</taxon>
        <taxon>Metazoa</taxon>
        <taxon>Chordata</taxon>
        <taxon>Craniata</taxon>
        <taxon>Vertebrata</taxon>
        <taxon>Euteleostomi</taxon>
        <taxon>Actinopterygii</taxon>
        <taxon>Neopterygii</taxon>
        <taxon>Teleostei</taxon>
        <taxon>Neoteleostei</taxon>
        <taxon>Acanthomorphata</taxon>
        <taxon>Eupercaria</taxon>
        <taxon>Tetraodontiformes</taxon>
        <taxon>Tetradontoidea</taxon>
        <taxon>Tetraodontidae</taxon>
        <taxon>Takifugu</taxon>
    </lineage>
</organism>
<gene>
    <name evidence="3" type="ORF">D4764_15G0004660</name>
</gene>
<proteinExistence type="predicted"/>
<dbReference type="AlphaFoldDB" id="A0A5C6NZW4"/>
<evidence type="ECO:0000259" key="2">
    <source>
        <dbReference type="Pfam" id="PF08157"/>
    </source>
</evidence>
<feature type="region of interest" description="Disordered" evidence="1">
    <location>
        <begin position="1"/>
        <end position="46"/>
    </location>
</feature>
<accession>A0A5C6NZW4</accession>
<reference evidence="3 4" key="1">
    <citation type="submission" date="2019-04" db="EMBL/GenBank/DDBJ databases">
        <title>Chromosome genome assembly for Takifugu flavidus.</title>
        <authorList>
            <person name="Xiao S."/>
        </authorList>
    </citation>
    <scope>NUCLEOTIDE SEQUENCE [LARGE SCALE GENOMIC DNA]</scope>
    <source>
        <strain evidence="3">HTHZ2018</strain>
        <tissue evidence="3">Muscle</tissue>
    </source>
</reference>
<dbReference type="PANTHER" id="PTHR32337:SF2">
    <property type="entry name" value="NUCLEOLAR PROTEIN 7"/>
    <property type="match status" value="1"/>
</dbReference>
<dbReference type="Proteomes" id="UP000324091">
    <property type="component" value="Chromosome 15"/>
</dbReference>
<evidence type="ECO:0000313" key="4">
    <source>
        <dbReference type="Proteomes" id="UP000324091"/>
    </source>
</evidence>
<name>A0A5C6NZW4_9TELE</name>
<comment type="caution">
    <text evidence="3">The sequence shown here is derived from an EMBL/GenBank/DDBJ whole genome shotgun (WGS) entry which is preliminary data.</text>
</comment>
<sequence>MVKKQRGKTVSSSKPTIVGKQTGNLSLLEPSSDDEAPEEVTFEDSKAQALHSMKQALAAVRSEKEVLKEKRRKRQELFQEQKKRKLLPADVLEEFDATPSKKQNQPEEEAEKTDEEPEKKKDRGNNSRVTEQFRQEEACETVNLCCCSFGGTYTVMTVKGSGSACSQQQAAEDFLRSRLYGPGSRRTTCNELLSIQNKRGREKSAAVEFVKKGWASQQKAKSEKLKKRWLQRRQQNPS</sequence>
<feature type="region of interest" description="Disordered" evidence="1">
    <location>
        <begin position="62"/>
        <end position="133"/>
    </location>
</feature>
<protein>
    <recommendedName>
        <fullName evidence="2">U3 small nucleolar RNA-associated protein NOL7 C-terminal domain-containing protein</fullName>
    </recommendedName>
</protein>
<feature type="domain" description="U3 small nucleolar RNA-associated protein NOL7 C-terminal" evidence="2">
    <location>
        <begin position="153"/>
        <end position="215"/>
    </location>
</feature>
<feature type="region of interest" description="Disordered" evidence="1">
    <location>
        <begin position="219"/>
        <end position="238"/>
    </location>
</feature>
<dbReference type="PANTHER" id="PTHR32337">
    <property type="entry name" value="NUCLEOLAR PROTEIN 7"/>
    <property type="match status" value="1"/>
</dbReference>
<feature type="compositionally biased region" description="Acidic residues" evidence="1">
    <location>
        <begin position="31"/>
        <end position="42"/>
    </location>
</feature>
<dbReference type="GO" id="GO:0005730">
    <property type="term" value="C:nucleolus"/>
    <property type="evidence" value="ECO:0007669"/>
    <property type="project" value="TreeGrafter"/>
</dbReference>